<gene>
    <name evidence="1" type="ORF">S12H4_63384</name>
</gene>
<reference evidence="1" key="1">
    <citation type="journal article" date="2014" name="Front. Microbiol.">
        <title>High frequency of phylogenetically diverse reductive dehalogenase-homologous genes in deep subseafloor sedimentary metagenomes.</title>
        <authorList>
            <person name="Kawai M."/>
            <person name="Futagami T."/>
            <person name="Toyoda A."/>
            <person name="Takaki Y."/>
            <person name="Nishi S."/>
            <person name="Hori S."/>
            <person name="Arai W."/>
            <person name="Tsubouchi T."/>
            <person name="Morono Y."/>
            <person name="Uchiyama I."/>
            <person name="Ito T."/>
            <person name="Fujiyama A."/>
            <person name="Inagaki F."/>
            <person name="Takami H."/>
        </authorList>
    </citation>
    <scope>NUCLEOTIDE SEQUENCE</scope>
    <source>
        <strain evidence="1">Expedition CK06-06</strain>
    </source>
</reference>
<evidence type="ECO:0000313" key="1">
    <source>
        <dbReference type="EMBL" id="GAJ17705.1"/>
    </source>
</evidence>
<dbReference type="AlphaFoldDB" id="X1VYY5"/>
<dbReference type="EMBL" id="BARW01043091">
    <property type="protein sequence ID" value="GAJ17705.1"/>
    <property type="molecule type" value="Genomic_DNA"/>
</dbReference>
<organism evidence="1">
    <name type="scientific">marine sediment metagenome</name>
    <dbReference type="NCBI Taxonomy" id="412755"/>
    <lineage>
        <taxon>unclassified sequences</taxon>
        <taxon>metagenomes</taxon>
        <taxon>ecological metagenomes</taxon>
    </lineage>
</organism>
<feature type="non-terminal residue" evidence="1">
    <location>
        <position position="44"/>
    </location>
</feature>
<proteinExistence type="predicted"/>
<comment type="caution">
    <text evidence="1">The sequence shown here is derived from an EMBL/GenBank/DDBJ whole genome shotgun (WGS) entry which is preliminary data.</text>
</comment>
<name>X1VYY5_9ZZZZ</name>
<accession>X1VYY5</accession>
<protein>
    <submittedName>
        <fullName evidence="1">Uncharacterized protein</fullName>
    </submittedName>
</protein>
<feature type="non-terminal residue" evidence="1">
    <location>
        <position position="1"/>
    </location>
</feature>
<sequence>TDHDMNLTDAFLHTPLMLMSYGNGQLNLISKRGQYPGHTTLFLN</sequence>